<accession>A0AA36M1J8</accession>
<evidence type="ECO:0000313" key="2">
    <source>
        <dbReference type="Proteomes" id="UP001176961"/>
    </source>
</evidence>
<dbReference type="AlphaFoldDB" id="A0AA36M1J8"/>
<organism evidence="1 2">
    <name type="scientific">Cylicocyclus nassatus</name>
    <name type="common">Nematode worm</name>
    <dbReference type="NCBI Taxonomy" id="53992"/>
    <lineage>
        <taxon>Eukaryota</taxon>
        <taxon>Metazoa</taxon>
        <taxon>Ecdysozoa</taxon>
        <taxon>Nematoda</taxon>
        <taxon>Chromadorea</taxon>
        <taxon>Rhabditida</taxon>
        <taxon>Rhabditina</taxon>
        <taxon>Rhabditomorpha</taxon>
        <taxon>Strongyloidea</taxon>
        <taxon>Strongylidae</taxon>
        <taxon>Cylicocyclus</taxon>
    </lineage>
</organism>
<proteinExistence type="predicted"/>
<dbReference type="Proteomes" id="UP001176961">
    <property type="component" value="Unassembled WGS sequence"/>
</dbReference>
<keyword evidence="2" id="KW-1185">Reference proteome</keyword>
<reference evidence="1" key="1">
    <citation type="submission" date="2023-07" db="EMBL/GenBank/DDBJ databases">
        <authorList>
            <consortium name="CYATHOMIX"/>
        </authorList>
    </citation>
    <scope>NUCLEOTIDE SEQUENCE</scope>
    <source>
        <strain evidence="1">N/A</strain>
    </source>
</reference>
<dbReference type="EMBL" id="CATQJL010000112">
    <property type="protein sequence ID" value="CAJ0594412.1"/>
    <property type="molecule type" value="Genomic_DNA"/>
</dbReference>
<evidence type="ECO:0000313" key="1">
    <source>
        <dbReference type="EMBL" id="CAJ0594412.1"/>
    </source>
</evidence>
<comment type="caution">
    <text evidence="1">The sequence shown here is derived from an EMBL/GenBank/DDBJ whole genome shotgun (WGS) entry which is preliminary data.</text>
</comment>
<gene>
    <name evidence="1" type="ORF">CYNAS_LOCUS6395</name>
</gene>
<sequence length="171" mass="18380">MDCQDVCINQERSCHALKLATSEIASAATDSMEAELMKEFSDILAMFVDPYTMCGAAPKSKYGQRLFLGLDKKLGCKVCGMGTKFLCNTIFKGDTATKISNAIGGAAKKLCIAMKIPVLIEKIKILGDFDACGKVEEFAKGLLPKIVAPQFCDKTKASGICGKLFEGCKVE</sequence>
<protein>
    <submittedName>
        <fullName evidence="1">Uncharacterized protein</fullName>
    </submittedName>
</protein>
<name>A0AA36M1J8_CYLNA</name>